<dbReference type="Proteomes" id="UP000295814">
    <property type="component" value="Unassembled WGS sequence"/>
</dbReference>
<dbReference type="RefSeq" id="WP_133357478.1">
    <property type="nucleotide sequence ID" value="NZ_SMZJ02000013.1"/>
</dbReference>
<reference evidence="4 5" key="1">
    <citation type="submission" date="2019-07" db="EMBL/GenBank/DDBJ databases">
        <title>Seonamhaeicola sp. W255 draft genome.</title>
        <authorList>
            <person name="Zhang X.-Y."/>
            <person name="Zhang R."/>
            <person name="Zhong Y.-L."/>
            <person name="Du Z.-J."/>
        </authorList>
    </citation>
    <scope>NUCLEOTIDE SEQUENCE [LARGE SCALE GENOMIC DNA]</scope>
    <source>
        <strain evidence="4 5">W255</strain>
    </source>
</reference>
<dbReference type="OrthoDB" id="9809989at2"/>
<dbReference type="InterPro" id="IPR032812">
    <property type="entry name" value="SbsA_Ig"/>
</dbReference>
<feature type="chain" id="PRO_5023016130" description="SbsA Ig-like domain-containing protein" evidence="2">
    <location>
        <begin position="23"/>
        <end position="539"/>
    </location>
</feature>
<dbReference type="Pfam" id="PF13205">
    <property type="entry name" value="Big_5"/>
    <property type="match status" value="1"/>
</dbReference>
<keyword evidence="5" id="KW-1185">Reference proteome</keyword>
<dbReference type="EMBL" id="SMZJ02000013">
    <property type="protein sequence ID" value="TWO31351.1"/>
    <property type="molecule type" value="Genomic_DNA"/>
</dbReference>
<organism evidence="4 5">
    <name type="scientific">Seonamhaeicola sediminis</name>
    <dbReference type="NCBI Taxonomy" id="2528206"/>
    <lineage>
        <taxon>Bacteria</taxon>
        <taxon>Pseudomonadati</taxon>
        <taxon>Bacteroidota</taxon>
        <taxon>Flavobacteriia</taxon>
        <taxon>Flavobacteriales</taxon>
        <taxon>Flavobacteriaceae</taxon>
    </lineage>
</organism>
<dbReference type="AlphaFoldDB" id="A0A562YA97"/>
<evidence type="ECO:0000313" key="4">
    <source>
        <dbReference type="EMBL" id="TWO31351.1"/>
    </source>
</evidence>
<evidence type="ECO:0000313" key="5">
    <source>
        <dbReference type="Proteomes" id="UP000295814"/>
    </source>
</evidence>
<name>A0A562YA97_9FLAO</name>
<accession>A0A562YA97</accession>
<feature type="signal peptide" evidence="2">
    <location>
        <begin position="1"/>
        <end position="22"/>
    </location>
</feature>
<evidence type="ECO:0000256" key="1">
    <source>
        <dbReference type="ARBA" id="ARBA00022729"/>
    </source>
</evidence>
<proteinExistence type="predicted"/>
<gene>
    <name evidence="4" type="ORF">E1J38_013860</name>
</gene>
<protein>
    <recommendedName>
        <fullName evidence="3">SbsA Ig-like domain-containing protein</fullName>
    </recommendedName>
</protein>
<evidence type="ECO:0000256" key="2">
    <source>
        <dbReference type="SAM" id="SignalP"/>
    </source>
</evidence>
<feature type="domain" description="SbsA Ig-like" evidence="3">
    <location>
        <begin position="33"/>
        <end position="135"/>
    </location>
</feature>
<sequence>MAKKLSKSISILFLCLAFINCANKGTPEGGPKDEDPPEIVKEFPENYSTNFNAKEIEINFNEFIKIKDLQKQLIISPPMEYQPEVKPVSGASKKITIKIIDTLQPNTTYAFNFGNSITDNNEGNPYPYYRYVFSTGSYIDSLTVKGNIIDAYNKKPETFVNVALYEVDSTFTDSVVYKKVPKYITNTLDSLTTFSIENIKAGKYMLMALKDNNGDNKFQQKTDQIAFHKAFITVPTDSLYTLKLFREELDFKAVKPKMESGEKITFGYEGDYKNMKIDVLSEVPEDFAYRIIKNETTDTLYYWYKPKLEVDSLIFKISNIGYEKEYTARIRPQERDSLTFKAINSGNIGLLESFKITASTPIVSLDTSKVTLMDRDSANVEFKTKFDTINNTYVFDFKKSYENKYDFNIKPEAFTDFYETVNTDTLQYSVRTKKEADYGFARLTLVGAKYPVIIQLTDSKGAVKYEKYSSQPEQIDFLDLTPGKYDIRVIHDANGNKKYDTGNYLKKIQPENVSHFIFDNDEQVRANWGLIQTLNFLSE</sequence>
<comment type="caution">
    <text evidence="4">The sequence shown here is derived from an EMBL/GenBank/DDBJ whole genome shotgun (WGS) entry which is preliminary data.</text>
</comment>
<keyword evidence="1 2" id="KW-0732">Signal</keyword>
<evidence type="ECO:0000259" key="3">
    <source>
        <dbReference type="Pfam" id="PF13205"/>
    </source>
</evidence>